<accession>A0AAV4APF0</accession>
<dbReference type="EMBL" id="BLXT01004061">
    <property type="protein sequence ID" value="GFO09230.1"/>
    <property type="molecule type" value="Genomic_DNA"/>
</dbReference>
<name>A0AAV4APF0_9GAST</name>
<protein>
    <submittedName>
        <fullName evidence="1">Uncharacterized protein</fullName>
    </submittedName>
</protein>
<evidence type="ECO:0000313" key="1">
    <source>
        <dbReference type="EMBL" id="GFO09230.1"/>
    </source>
</evidence>
<organism evidence="1 2">
    <name type="scientific">Plakobranchus ocellatus</name>
    <dbReference type="NCBI Taxonomy" id="259542"/>
    <lineage>
        <taxon>Eukaryota</taxon>
        <taxon>Metazoa</taxon>
        <taxon>Spiralia</taxon>
        <taxon>Lophotrochozoa</taxon>
        <taxon>Mollusca</taxon>
        <taxon>Gastropoda</taxon>
        <taxon>Heterobranchia</taxon>
        <taxon>Euthyneura</taxon>
        <taxon>Panpulmonata</taxon>
        <taxon>Sacoglossa</taxon>
        <taxon>Placobranchoidea</taxon>
        <taxon>Plakobranchidae</taxon>
        <taxon>Plakobranchus</taxon>
    </lineage>
</organism>
<evidence type="ECO:0000313" key="2">
    <source>
        <dbReference type="Proteomes" id="UP000735302"/>
    </source>
</evidence>
<dbReference type="Proteomes" id="UP000735302">
    <property type="component" value="Unassembled WGS sequence"/>
</dbReference>
<sequence length="95" mass="10895">MLQSEAPRRTRPVFIPGTLVGQRNDGRIRVGKTTLPALPWLPKNVRFSWCLVPKDNCYPTHDTLRICLMIDDASLKLRRPHACAKPCIGIPWKYQ</sequence>
<reference evidence="1 2" key="1">
    <citation type="journal article" date="2021" name="Elife">
        <title>Chloroplast acquisition without the gene transfer in kleptoplastic sea slugs, Plakobranchus ocellatus.</title>
        <authorList>
            <person name="Maeda T."/>
            <person name="Takahashi S."/>
            <person name="Yoshida T."/>
            <person name="Shimamura S."/>
            <person name="Takaki Y."/>
            <person name="Nagai Y."/>
            <person name="Toyoda A."/>
            <person name="Suzuki Y."/>
            <person name="Arimoto A."/>
            <person name="Ishii H."/>
            <person name="Satoh N."/>
            <person name="Nishiyama T."/>
            <person name="Hasebe M."/>
            <person name="Maruyama T."/>
            <person name="Minagawa J."/>
            <person name="Obokata J."/>
            <person name="Shigenobu S."/>
        </authorList>
    </citation>
    <scope>NUCLEOTIDE SEQUENCE [LARGE SCALE GENOMIC DNA]</scope>
</reference>
<proteinExistence type="predicted"/>
<gene>
    <name evidence="1" type="ORF">PoB_003573500</name>
</gene>
<comment type="caution">
    <text evidence="1">The sequence shown here is derived from an EMBL/GenBank/DDBJ whole genome shotgun (WGS) entry which is preliminary data.</text>
</comment>
<dbReference type="AlphaFoldDB" id="A0AAV4APF0"/>
<keyword evidence="2" id="KW-1185">Reference proteome</keyword>